<dbReference type="CDD" id="cd16334">
    <property type="entry name" value="LppX-like"/>
    <property type="match status" value="1"/>
</dbReference>
<dbReference type="InterPro" id="IPR029046">
    <property type="entry name" value="LolA/LolB/LppX"/>
</dbReference>
<evidence type="ECO:0000313" key="5">
    <source>
        <dbReference type="Proteomes" id="UP000674234"/>
    </source>
</evidence>
<dbReference type="Gene3D" id="2.50.20.20">
    <property type="match status" value="1"/>
</dbReference>
<keyword evidence="5" id="KW-1185">Reference proteome</keyword>
<name>A0A940WB42_9ACTN</name>
<evidence type="ECO:0000256" key="1">
    <source>
        <dbReference type="ARBA" id="ARBA00004196"/>
    </source>
</evidence>
<keyword evidence="3" id="KW-1003">Cell membrane</keyword>
<accession>A0A940WB42</accession>
<reference evidence="4" key="1">
    <citation type="submission" date="2021-02" db="EMBL/GenBank/DDBJ databases">
        <title>Draft genome sequence of Microbispora sp. RL4-1S isolated from rice leaves in Thailand.</title>
        <authorList>
            <person name="Muangham S."/>
            <person name="Duangmal K."/>
        </authorList>
    </citation>
    <scope>NUCLEOTIDE SEQUENCE</scope>
    <source>
        <strain evidence="4">RL4-1S</strain>
    </source>
</reference>
<dbReference type="EMBL" id="JAFCNB010000001">
    <property type="protein sequence ID" value="MBP2702226.1"/>
    <property type="molecule type" value="Genomic_DNA"/>
</dbReference>
<evidence type="ECO:0000256" key="2">
    <source>
        <dbReference type="ARBA" id="ARBA00009194"/>
    </source>
</evidence>
<keyword evidence="4" id="KW-0449">Lipoprotein</keyword>
<dbReference type="SUPFAM" id="SSF89392">
    <property type="entry name" value="Prokaryotic lipoproteins and lipoprotein localization factors"/>
    <property type="match status" value="1"/>
</dbReference>
<dbReference type="GO" id="GO:0030313">
    <property type="term" value="C:cell envelope"/>
    <property type="evidence" value="ECO:0007669"/>
    <property type="project" value="UniProtKB-SubCell"/>
</dbReference>
<comment type="caution">
    <text evidence="4">The sequence shown here is derived from an EMBL/GenBank/DDBJ whole genome shotgun (WGS) entry which is preliminary data.</text>
</comment>
<gene>
    <name evidence="4" type="ORF">JOL79_00250</name>
</gene>
<evidence type="ECO:0000256" key="3">
    <source>
        <dbReference type="ARBA" id="ARBA00022475"/>
    </source>
</evidence>
<keyword evidence="3" id="KW-0472">Membrane</keyword>
<dbReference type="Pfam" id="PF07161">
    <property type="entry name" value="LppX_LprAFG"/>
    <property type="match status" value="1"/>
</dbReference>
<organism evidence="4 5">
    <name type="scientific">Microbispora oryzae</name>
    <dbReference type="NCBI Taxonomy" id="2806554"/>
    <lineage>
        <taxon>Bacteria</taxon>
        <taxon>Bacillati</taxon>
        <taxon>Actinomycetota</taxon>
        <taxon>Actinomycetes</taxon>
        <taxon>Streptosporangiales</taxon>
        <taxon>Streptosporangiaceae</taxon>
        <taxon>Microbispora</taxon>
    </lineage>
</organism>
<comment type="similarity">
    <text evidence="2">Belongs to the LppX/LprAFG lipoprotein family.</text>
</comment>
<dbReference type="AlphaFoldDB" id="A0A940WB42"/>
<evidence type="ECO:0000313" key="4">
    <source>
        <dbReference type="EMBL" id="MBP2702226.1"/>
    </source>
</evidence>
<dbReference type="InterPro" id="IPR009830">
    <property type="entry name" value="LppX/LprAFG"/>
</dbReference>
<comment type="subcellular location">
    <subcellularLocation>
        <location evidence="1">Cell envelope</location>
    </subcellularLocation>
</comment>
<sequence length="208" mass="21653">MVTAALLLVTACGSTGGDLPAGPDLLRKSAEAMRTVKTVAFTLDAKDRPAVPVRHAEGSLTRQGDAKGRLQVELMGLQEFEFVVVGDTVRFKGPTGGFQTMSRAQLTALYDPSAVLTGVPGLLSAAQDARTEAVEQVGGGDAYRVAVTLPQRSLATLVPGVGQSVRGTVWIDRATARVARIDLPLTGGSVLANLRDYDAPVTITPPAS</sequence>
<proteinExistence type="inferred from homology"/>
<dbReference type="Proteomes" id="UP000674234">
    <property type="component" value="Unassembled WGS sequence"/>
</dbReference>
<protein>
    <submittedName>
        <fullName evidence="4">LppX_LprAFG lipoprotein</fullName>
    </submittedName>
</protein>